<evidence type="ECO:0000256" key="4">
    <source>
        <dbReference type="ARBA" id="ARBA00022723"/>
    </source>
</evidence>
<organism evidence="11 13">
    <name type="scientific">Pedobacter hiemivivus</name>
    <dbReference type="NCBI Taxonomy" id="2530454"/>
    <lineage>
        <taxon>Bacteria</taxon>
        <taxon>Pseudomonadati</taxon>
        <taxon>Bacteroidota</taxon>
        <taxon>Sphingobacteriia</taxon>
        <taxon>Sphingobacteriales</taxon>
        <taxon>Sphingobacteriaceae</taxon>
        <taxon>Pedobacter</taxon>
    </lineage>
</organism>
<dbReference type="Pfam" id="PF00675">
    <property type="entry name" value="Peptidase_M16"/>
    <property type="match status" value="1"/>
</dbReference>
<dbReference type="EMBL" id="SWDX01000002">
    <property type="protein sequence ID" value="TKC64130.1"/>
    <property type="molecule type" value="Genomic_DNA"/>
</dbReference>
<evidence type="ECO:0000256" key="6">
    <source>
        <dbReference type="ARBA" id="ARBA00022833"/>
    </source>
</evidence>
<dbReference type="InterPro" id="IPR011249">
    <property type="entry name" value="Metalloenz_LuxS/M16"/>
</dbReference>
<gene>
    <name evidence="11" type="ORF">EZ444_01960</name>
    <name evidence="12" type="ORF">FBD94_04900</name>
</gene>
<reference evidence="11 13" key="1">
    <citation type="submission" date="2019-02" db="EMBL/GenBank/DDBJ databases">
        <title>Pedobacter sp. RP-3-8 sp. nov., isolated from Arctic soil.</title>
        <authorList>
            <person name="Dahal R.H."/>
        </authorList>
    </citation>
    <scope>NUCLEOTIDE SEQUENCE [LARGE SCALE GENOMIC DNA]</scope>
    <source>
        <strain evidence="11 13">RP-3-8</strain>
    </source>
</reference>
<keyword evidence="6" id="KW-0862">Zinc</keyword>
<evidence type="ECO:0000313" key="11">
    <source>
        <dbReference type="EMBL" id="TCC99726.1"/>
    </source>
</evidence>
<sequence>MLTGLLLCLFSTLFYKSYAQQLPLDPEVVTGKLANGFSYYVRKNSNQKKRVTLYLVNKVGSILETEQQLGLAHFMEHMSFNGTTHFPGATLVDFLEKAGVRFGADLNAYTSFDETVYQLPIPIDDPKMLSSGLQVIRDWAAEATLDPKEIDKERGVVLEEKRLRNGAQQRIQQQTFPMMVNHSRYADRQPIGTEEVIKNFTRETILSFYKDWYRPDLQSIIVVGDVDVKDVVKRIEHLFSDLKNPEPSKPRPVYDIELSGKNQFLAITDKEAQGTLMQVMIKYPHKKLQSHLDYLDYIKRNIFNQVLALRFRSVSQKNAGNYLAASAGLTSVTANVDAFNASLSARPGELEKGFAAFWSELAKIKAQGFTEAEITAAKSQYLASIQASLAERDKKQSAQYANEYVRHFLHGEASPGIPKEAELIEAYLPTISLGHLNQMAQQHIVDSNRDVILIAPESAKSTLPDEATVNAWFSKYEQVAGSGDDTDAQKLIKKLAKMPLIASPPVKGKVISSTEIKELKITELKLSNGVRVILKPTTFKNDEIIFNAYSPGGTSIYPDVDYQSATNAAPLVTSGGLGDFSAEMLIQKLTGKSASVSPYIGERTEGISGYSNTHELETALQLIHLYFTEPRKDTAAFNAIMSRTRASLANPVLTPEKMFGDTLSAVLSNYSVRRKSAGLAELEQLSLDRAFEIYKDRFSDASDFTFVMVGNFDEKKIRPLLEQYLGSLPSAGRKEAARDLKIQIPAGKITKTLYSGSEDKATVQLVLSGDYQYSEENRYNMEAIKYILGLKLNDRLREQEGGVYSPSVSLTSSRRPRSRYAFSVGFGCSPANVEKLIASVWEEIAKLQSNGPSADDLAKFKAEQKVGTKNAMGTNAFWLSYLGSQFQEDSDPKQILHFDAVIDGMTTGKLKEAMNIYLNDKNYVRAVLIPEDKSVN</sequence>
<dbReference type="GO" id="GO:0006508">
    <property type="term" value="P:proteolysis"/>
    <property type="evidence" value="ECO:0007669"/>
    <property type="project" value="UniProtKB-KW"/>
</dbReference>
<evidence type="ECO:0000313" key="14">
    <source>
        <dbReference type="Proteomes" id="UP000309594"/>
    </source>
</evidence>
<keyword evidence="5" id="KW-0378">Hydrolase</keyword>
<name>A0A4V2MKW4_9SPHI</name>
<accession>A0A4U1GM74</accession>
<dbReference type="SUPFAM" id="SSF63411">
    <property type="entry name" value="LuxS/MPP-like metallohydrolase"/>
    <property type="match status" value="4"/>
</dbReference>
<dbReference type="InterPro" id="IPR050626">
    <property type="entry name" value="Peptidase_M16"/>
</dbReference>
<evidence type="ECO:0000256" key="7">
    <source>
        <dbReference type="ARBA" id="ARBA00023049"/>
    </source>
</evidence>
<evidence type="ECO:0000256" key="3">
    <source>
        <dbReference type="ARBA" id="ARBA00022670"/>
    </source>
</evidence>
<dbReference type="AlphaFoldDB" id="A0A4V2MKW4"/>
<evidence type="ECO:0000256" key="2">
    <source>
        <dbReference type="ARBA" id="ARBA00007261"/>
    </source>
</evidence>
<evidence type="ECO:0000259" key="9">
    <source>
        <dbReference type="Pfam" id="PF00675"/>
    </source>
</evidence>
<comment type="caution">
    <text evidence="11">The sequence shown here is derived from an EMBL/GenBank/DDBJ whole genome shotgun (WGS) entry which is preliminary data.</text>
</comment>
<comment type="similarity">
    <text evidence="2 8">Belongs to the peptidase M16 family.</text>
</comment>
<dbReference type="EMBL" id="SJSM01000001">
    <property type="protein sequence ID" value="TCC99726.1"/>
    <property type="molecule type" value="Genomic_DNA"/>
</dbReference>
<dbReference type="Proteomes" id="UP000309594">
    <property type="component" value="Unassembled WGS sequence"/>
</dbReference>
<dbReference type="PROSITE" id="PS00143">
    <property type="entry name" value="INSULINASE"/>
    <property type="match status" value="1"/>
</dbReference>
<keyword evidence="7" id="KW-0482">Metalloprotease</keyword>
<dbReference type="InterPro" id="IPR007863">
    <property type="entry name" value="Peptidase_M16_C"/>
</dbReference>
<feature type="domain" description="Peptidase M16 C-terminal" evidence="10">
    <location>
        <begin position="685"/>
        <end position="862"/>
    </location>
</feature>
<evidence type="ECO:0000259" key="10">
    <source>
        <dbReference type="Pfam" id="PF05193"/>
    </source>
</evidence>
<dbReference type="InterPro" id="IPR001431">
    <property type="entry name" value="Pept_M16_Zn_BS"/>
</dbReference>
<comment type="cofactor">
    <cofactor evidence="1">
        <name>Zn(2+)</name>
        <dbReference type="ChEBI" id="CHEBI:29105"/>
    </cofactor>
</comment>
<keyword evidence="13" id="KW-1185">Reference proteome</keyword>
<evidence type="ECO:0000313" key="13">
    <source>
        <dbReference type="Proteomes" id="UP000291117"/>
    </source>
</evidence>
<evidence type="ECO:0000256" key="8">
    <source>
        <dbReference type="RuleBase" id="RU004447"/>
    </source>
</evidence>
<dbReference type="Gene3D" id="3.30.830.10">
    <property type="entry name" value="Metalloenzyme, LuxS/M16 peptidase-like"/>
    <property type="match status" value="4"/>
</dbReference>
<feature type="domain" description="Peptidase M16 N-terminal" evidence="9">
    <location>
        <begin position="42"/>
        <end position="162"/>
    </location>
</feature>
<dbReference type="GO" id="GO:0004222">
    <property type="term" value="F:metalloendopeptidase activity"/>
    <property type="evidence" value="ECO:0007669"/>
    <property type="project" value="InterPro"/>
</dbReference>
<dbReference type="Proteomes" id="UP000291117">
    <property type="component" value="Unassembled WGS sequence"/>
</dbReference>
<reference evidence="12 14" key="2">
    <citation type="submission" date="2019-04" db="EMBL/GenBank/DDBJ databases">
        <title>Pedobacter sp. RP-1-16 sp. nov., isolated from Arctic soil.</title>
        <authorList>
            <person name="Dahal R.H."/>
            <person name="Kim D.-U."/>
        </authorList>
    </citation>
    <scope>NUCLEOTIDE SEQUENCE [LARGE SCALE GENOMIC DNA]</scope>
    <source>
        <strain evidence="12 14">RP-1-16</strain>
    </source>
</reference>
<dbReference type="PANTHER" id="PTHR43690">
    <property type="entry name" value="NARDILYSIN"/>
    <property type="match status" value="1"/>
</dbReference>
<dbReference type="Pfam" id="PF05193">
    <property type="entry name" value="Peptidase_M16_C"/>
    <property type="match status" value="2"/>
</dbReference>
<dbReference type="InterPro" id="IPR011765">
    <property type="entry name" value="Pept_M16_N"/>
</dbReference>
<protein>
    <submittedName>
        <fullName evidence="11">Insulinase family protein</fullName>
    </submittedName>
</protein>
<dbReference type="PANTHER" id="PTHR43690:SF34">
    <property type="entry name" value="ZINC PROTEASE PQQL-LIKE"/>
    <property type="match status" value="1"/>
</dbReference>
<keyword evidence="3" id="KW-0645">Protease</keyword>
<dbReference type="GO" id="GO:0046872">
    <property type="term" value="F:metal ion binding"/>
    <property type="evidence" value="ECO:0007669"/>
    <property type="project" value="UniProtKB-KW"/>
</dbReference>
<keyword evidence="4" id="KW-0479">Metal-binding</keyword>
<feature type="domain" description="Peptidase M16 C-terminal" evidence="10">
    <location>
        <begin position="199"/>
        <end position="381"/>
    </location>
</feature>
<proteinExistence type="inferred from homology"/>
<dbReference type="OrthoDB" id="9811314at2"/>
<evidence type="ECO:0000256" key="5">
    <source>
        <dbReference type="ARBA" id="ARBA00022801"/>
    </source>
</evidence>
<evidence type="ECO:0000313" key="12">
    <source>
        <dbReference type="EMBL" id="TKC64130.1"/>
    </source>
</evidence>
<accession>A0A4V2MKW4</accession>
<evidence type="ECO:0000256" key="1">
    <source>
        <dbReference type="ARBA" id="ARBA00001947"/>
    </source>
</evidence>